<comment type="cofactor">
    <cofactor evidence="1">
        <name>[4Fe-4S] cluster</name>
        <dbReference type="ChEBI" id="CHEBI:49883"/>
    </cofactor>
</comment>
<organism evidence="9 10">
    <name type="scientific">Streptomyces harbinensis</name>
    <dbReference type="NCBI Taxonomy" id="1176198"/>
    <lineage>
        <taxon>Bacteria</taxon>
        <taxon>Bacillati</taxon>
        <taxon>Actinomycetota</taxon>
        <taxon>Actinomycetes</taxon>
        <taxon>Kitasatosporales</taxon>
        <taxon>Streptomycetaceae</taxon>
        <taxon>Streptomyces</taxon>
    </lineage>
</organism>
<dbReference type="GO" id="GO:0046872">
    <property type="term" value="F:metal ion binding"/>
    <property type="evidence" value="ECO:0007669"/>
    <property type="project" value="UniProtKB-KW"/>
</dbReference>
<evidence type="ECO:0000256" key="2">
    <source>
        <dbReference type="ARBA" id="ARBA00022691"/>
    </source>
</evidence>
<evidence type="ECO:0000256" key="1">
    <source>
        <dbReference type="ARBA" id="ARBA00001966"/>
    </source>
</evidence>
<keyword evidence="3" id="KW-0479">Metal-binding</keyword>
<dbReference type="Gene3D" id="3.20.20.70">
    <property type="entry name" value="Aldolase class I"/>
    <property type="match status" value="1"/>
</dbReference>
<dbReference type="PANTHER" id="PTHR43273:SF3">
    <property type="entry name" value="ANAEROBIC SULFATASE-MATURATING ENZYME HOMOLOG ASLB-RELATED"/>
    <property type="match status" value="1"/>
</dbReference>
<feature type="region of interest" description="Disordered" evidence="7">
    <location>
        <begin position="195"/>
        <end position="216"/>
    </location>
</feature>
<feature type="compositionally biased region" description="Polar residues" evidence="7">
    <location>
        <begin position="201"/>
        <end position="213"/>
    </location>
</feature>
<evidence type="ECO:0000256" key="4">
    <source>
        <dbReference type="ARBA" id="ARBA00023004"/>
    </source>
</evidence>
<keyword evidence="10" id="KW-1185">Reference proteome</keyword>
<dbReference type="GO" id="GO:0051536">
    <property type="term" value="F:iron-sulfur cluster binding"/>
    <property type="evidence" value="ECO:0007669"/>
    <property type="project" value="UniProtKB-KW"/>
</dbReference>
<name>A0A1I6PMP4_9ACTN</name>
<feature type="domain" description="Radical SAM core" evidence="8">
    <location>
        <begin position="146"/>
        <end position="338"/>
    </location>
</feature>
<dbReference type="SFLD" id="SFLDG01067">
    <property type="entry name" value="SPASM/twitch_domain_containing"/>
    <property type="match status" value="1"/>
</dbReference>
<dbReference type="CDD" id="cd01335">
    <property type="entry name" value="Radical_SAM"/>
    <property type="match status" value="1"/>
</dbReference>
<comment type="similarity">
    <text evidence="6">Belongs to the radical SAM superfamily. Anaerobic sulfatase-maturating enzyme family.</text>
</comment>
<dbReference type="InterPro" id="IPR023867">
    <property type="entry name" value="Sulphatase_maturase_rSAM"/>
</dbReference>
<dbReference type="InterPro" id="IPR058240">
    <property type="entry name" value="rSAM_sf"/>
</dbReference>
<dbReference type="STRING" id="1176198.SAMN05444716_101603"/>
<sequence length="537" mass="59292">MFPDRVRPGRGTRPVHVHRGDELGTTHYLTSEYLRTLRTGDSDFGRTGGLLAERSGTDDEIVFHALFGNARLVDREVLELLDSAQRTPMSLDALRERMESDVLRDLFATQFLVPEGHDEQSDIDDLLRTRAELLPKGNLLSVLQLVLTNACNFTCDGCFAYNFDGAQRERVEQGESVKAGPVLLQIRKRQDSAFGAGDWNRGTSPGRNPSMHMSPSVAEHTVRQAVRTRAESGQNELSIAFFGGEPTLNRKTILHVLDTFGSECDGVRLSYRMTTNGSRMDDELIAALARHQVGVSVSVDYLDPETGEYRGGQQQKTPWPVVRSAIESLRAAGIPLKVASVLSSSTWRHWGHHLIDELARIGVDELDVTVAFQARQFFAEHQPSEVAQRLLAAYDYGQSVGVQLTGYWYHTYLMIVDEAKWAAQADYKTCPAIGRKLSIEPNGSVFACKATNRSLGTVDDWSGVFTSSAYRDYGMRAYRNGPACSGCELQGTCSGGSTGALEEENGSIHEMSPGYCAYIRQVVHGLLLRHRNLALAG</sequence>
<gene>
    <name evidence="9" type="ORF">SAMN05444716_101603</name>
</gene>
<keyword evidence="2" id="KW-0949">S-adenosyl-L-methionine</keyword>
<keyword evidence="4" id="KW-0408">Iron</keyword>
<dbReference type="Pfam" id="PF04055">
    <property type="entry name" value="Radical_SAM"/>
    <property type="match status" value="1"/>
</dbReference>
<evidence type="ECO:0000313" key="9">
    <source>
        <dbReference type="EMBL" id="SFS41315.1"/>
    </source>
</evidence>
<dbReference type="AlphaFoldDB" id="A0A1I6PMP4"/>
<evidence type="ECO:0000313" key="10">
    <source>
        <dbReference type="Proteomes" id="UP000198873"/>
    </source>
</evidence>
<dbReference type="InterPro" id="IPR007197">
    <property type="entry name" value="rSAM"/>
</dbReference>
<dbReference type="SUPFAM" id="SSF102114">
    <property type="entry name" value="Radical SAM enzymes"/>
    <property type="match status" value="1"/>
</dbReference>
<evidence type="ECO:0000259" key="8">
    <source>
        <dbReference type="Pfam" id="PF04055"/>
    </source>
</evidence>
<dbReference type="PANTHER" id="PTHR43273">
    <property type="entry name" value="ANAEROBIC SULFATASE-MATURATING ENZYME HOMOLOG ASLB-RELATED"/>
    <property type="match status" value="1"/>
</dbReference>
<dbReference type="NCBIfam" id="TIGR04085">
    <property type="entry name" value="rSAM_more_4Fe4S"/>
    <property type="match status" value="1"/>
</dbReference>
<accession>A0A1I6PMP4</accession>
<keyword evidence="5" id="KW-0411">Iron-sulfur</keyword>
<dbReference type="Proteomes" id="UP000198873">
    <property type="component" value="Unassembled WGS sequence"/>
</dbReference>
<evidence type="ECO:0000256" key="6">
    <source>
        <dbReference type="ARBA" id="ARBA00023601"/>
    </source>
</evidence>
<proteinExistence type="inferred from homology"/>
<evidence type="ECO:0000256" key="7">
    <source>
        <dbReference type="SAM" id="MobiDB-lite"/>
    </source>
</evidence>
<dbReference type="EMBL" id="FPAB01000001">
    <property type="protein sequence ID" value="SFS41315.1"/>
    <property type="molecule type" value="Genomic_DNA"/>
</dbReference>
<dbReference type="GO" id="GO:0016491">
    <property type="term" value="F:oxidoreductase activity"/>
    <property type="evidence" value="ECO:0007669"/>
    <property type="project" value="InterPro"/>
</dbReference>
<dbReference type="InterPro" id="IPR023885">
    <property type="entry name" value="4Fe4S-binding_SPASM_dom"/>
</dbReference>
<evidence type="ECO:0000256" key="3">
    <source>
        <dbReference type="ARBA" id="ARBA00022723"/>
    </source>
</evidence>
<protein>
    <submittedName>
        <fullName evidence="9">Radical SAM additional 4Fe4S-binding SPASM domain-containing protein</fullName>
    </submittedName>
</protein>
<dbReference type="InterPro" id="IPR013785">
    <property type="entry name" value="Aldolase_TIM"/>
</dbReference>
<reference evidence="10" key="1">
    <citation type="submission" date="2016-10" db="EMBL/GenBank/DDBJ databases">
        <authorList>
            <person name="Varghese N."/>
            <person name="Submissions S."/>
        </authorList>
    </citation>
    <scope>NUCLEOTIDE SEQUENCE [LARGE SCALE GENOMIC DNA]</scope>
    <source>
        <strain evidence="10">CGMCC 4.7047</strain>
    </source>
</reference>
<evidence type="ECO:0000256" key="5">
    <source>
        <dbReference type="ARBA" id="ARBA00023014"/>
    </source>
</evidence>
<dbReference type="SFLD" id="SFLDS00029">
    <property type="entry name" value="Radical_SAM"/>
    <property type="match status" value="1"/>
</dbReference>